<dbReference type="RefSeq" id="WP_228474134.1">
    <property type="nucleotide sequence ID" value="NZ_VKHS01000664.1"/>
</dbReference>
<name>A0A7W3XYC6_9ACTN</name>
<protein>
    <submittedName>
        <fullName evidence="2">Uncharacterized protein</fullName>
    </submittedName>
</protein>
<feature type="non-terminal residue" evidence="2">
    <location>
        <position position="69"/>
    </location>
</feature>
<dbReference type="Proteomes" id="UP000530234">
    <property type="component" value="Unassembled WGS sequence"/>
</dbReference>
<keyword evidence="1" id="KW-1133">Transmembrane helix</keyword>
<dbReference type="EMBL" id="VKHS01000664">
    <property type="protein sequence ID" value="MBB0231879.1"/>
    <property type="molecule type" value="Genomic_DNA"/>
</dbReference>
<comment type="caution">
    <text evidence="2">The sequence shown here is derived from an EMBL/GenBank/DDBJ whole genome shotgun (WGS) entry which is preliminary data.</text>
</comment>
<keyword evidence="1" id="KW-0472">Membrane</keyword>
<feature type="transmembrane region" description="Helical" evidence="1">
    <location>
        <begin position="12"/>
        <end position="31"/>
    </location>
</feature>
<evidence type="ECO:0000313" key="3">
    <source>
        <dbReference type="Proteomes" id="UP000530234"/>
    </source>
</evidence>
<dbReference type="AlphaFoldDB" id="A0A7W3XYC6"/>
<accession>A0A7W3XYC6</accession>
<keyword evidence="1" id="KW-0812">Transmembrane</keyword>
<organism evidence="2 3">
    <name type="scientific">Streptomyces calidiresistens</name>
    <dbReference type="NCBI Taxonomy" id="1485586"/>
    <lineage>
        <taxon>Bacteria</taxon>
        <taxon>Bacillati</taxon>
        <taxon>Actinomycetota</taxon>
        <taxon>Actinomycetes</taxon>
        <taxon>Kitasatosporales</taxon>
        <taxon>Streptomycetaceae</taxon>
        <taxon>Streptomyces</taxon>
    </lineage>
</organism>
<proteinExistence type="predicted"/>
<sequence length="69" mass="6168">MGSLVLDLTSPALGTGVLAVLVLLLLTGGTGKSSPAGSGESPHGSARGCCPGAAGAGGLAAVLGPVAAG</sequence>
<reference evidence="3" key="1">
    <citation type="submission" date="2019-10" db="EMBL/GenBank/DDBJ databases">
        <title>Streptomyces sp. nov., a novel actinobacterium isolated from alkaline environment.</title>
        <authorList>
            <person name="Golinska P."/>
        </authorList>
    </citation>
    <scope>NUCLEOTIDE SEQUENCE [LARGE SCALE GENOMIC DNA]</scope>
    <source>
        <strain evidence="3">DSM 42108</strain>
    </source>
</reference>
<evidence type="ECO:0000256" key="1">
    <source>
        <dbReference type="SAM" id="Phobius"/>
    </source>
</evidence>
<keyword evidence="3" id="KW-1185">Reference proteome</keyword>
<gene>
    <name evidence="2" type="ORF">FOE67_20845</name>
</gene>
<evidence type="ECO:0000313" key="2">
    <source>
        <dbReference type="EMBL" id="MBB0231879.1"/>
    </source>
</evidence>